<dbReference type="InterPro" id="IPR045308">
    <property type="entry name" value="UbiB_bact"/>
</dbReference>
<dbReference type="CDD" id="cd13972">
    <property type="entry name" value="UbiB"/>
    <property type="match status" value="1"/>
</dbReference>
<dbReference type="GO" id="GO:0006744">
    <property type="term" value="P:ubiquinone biosynthetic process"/>
    <property type="evidence" value="ECO:0007669"/>
    <property type="project" value="UniProtKB-KW"/>
</dbReference>
<evidence type="ECO:0000256" key="4">
    <source>
        <dbReference type="ARBA" id="ARBA00022519"/>
    </source>
</evidence>
<evidence type="ECO:0000256" key="3">
    <source>
        <dbReference type="ARBA" id="ARBA00022475"/>
    </source>
</evidence>
<keyword evidence="5 15" id="KW-0808">Transferase</keyword>
<dbReference type="GO" id="GO:0016301">
    <property type="term" value="F:kinase activity"/>
    <property type="evidence" value="ECO:0007669"/>
    <property type="project" value="UniProtKB-KW"/>
</dbReference>
<dbReference type="GO" id="GO:0005524">
    <property type="term" value="F:ATP binding"/>
    <property type="evidence" value="ECO:0007669"/>
    <property type="project" value="UniProtKB-KW"/>
</dbReference>
<dbReference type="AlphaFoldDB" id="A0AAU6PGP2"/>
<gene>
    <name evidence="15" type="primary">ubiB</name>
    <name evidence="15" type="ORF">Ctma_0900</name>
</gene>
<evidence type="ECO:0000256" key="12">
    <source>
        <dbReference type="ARBA" id="ARBA00023136"/>
    </source>
</evidence>
<evidence type="ECO:0000256" key="9">
    <source>
        <dbReference type="ARBA" id="ARBA00022777"/>
    </source>
</evidence>
<evidence type="ECO:0000256" key="6">
    <source>
        <dbReference type="ARBA" id="ARBA00022688"/>
    </source>
</evidence>
<keyword evidence="11 13" id="KW-1133">Transmembrane helix</keyword>
<dbReference type="PANTHER" id="PTHR10566:SF113">
    <property type="entry name" value="PROTEIN ACTIVITY OF BC1 COMPLEX KINASE 7, CHLOROPLASTIC"/>
    <property type="match status" value="1"/>
</dbReference>
<keyword evidence="9" id="KW-0418">Kinase</keyword>
<evidence type="ECO:0000256" key="1">
    <source>
        <dbReference type="ARBA" id="ARBA00005020"/>
    </source>
</evidence>
<evidence type="ECO:0000256" key="13">
    <source>
        <dbReference type="SAM" id="Phobius"/>
    </source>
</evidence>
<keyword evidence="8" id="KW-0547">Nucleotide-binding</keyword>
<dbReference type="Pfam" id="PF03109">
    <property type="entry name" value="ABC1"/>
    <property type="match status" value="1"/>
</dbReference>
<evidence type="ECO:0000313" key="15">
    <source>
        <dbReference type="EMBL" id="WXU00189.1"/>
    </source>
</evidence>
<comment type="pathway">
    <text evidence="1">Cofactor biosynthesis; ubiquinone biosynthesis [regulation].</text>
</comment>
<protein>
    <recommendedName>
        <fullName evidence="14">ABC1 atypical kinase-like domain-containing protein</fullName>
    </recommendedName>
</protein>
<dbReference type="InterPro" id="IPR050154">
    <property type="entry name" value="UbiB_kinase"/>
</dbReference>
<evidence type="ECO:0000256" key="10">
    <source>
        <dbReference type="ARBA" id="ARBA00022840"/>
    </source>
</evidence>
<keyword evidence="7 13" id="KW-0812">Transmembrane</keyword>
<evidence type="ECO:0000256" key="7">
    <source>
        <dbReference type="ARBA" id="ARBA00022692"/>
    </source>
</evidence>
<sequence length="530" mass="59926">MRNSLRAFKIFRVLTHYRIDALMFSASFLKKFKPLLYLNPWHYIPRINRSRGERIRLALEELGPIFIKFGQTLSTRRDLLPDDIGDELAKLQDACPPFDSTEAKTMIEHSLGDSVEKLFKQFDSAPLASASIAQVHTAITHEGDEVVVKVVRPGIEAIIKRDIALMYAFAKFVNRYAISQKIRPLEIVEEFESIILLELNMLIEAKNAKKLRNNFKDSDLLYVPKVHWDLCTKEVLTSERIYGTPVGDIEKLKADGVDLKKLAEDGVIIFFTQAFKHNFFHADMHPGNIFVGPNDNYIGVDFGIMGVLDESDKDFLIDMLLAFFNQDYHGVARAYVDAGWTGDIDVKAFEKAIGRICEPMFGKSLDDISFGQVLMDLTAEAKNFDITVQPQLLLLDKTLLNIEGLGRQLYPQLDLWATAKPFLEDLVKEKYSMKKTFEKLQEKAPELLKEIPELPGLMSNALKQMNNIGKLQNQQTKAIVEQLKDNANKQTTALFSGSLLILSGILVTNNLYIAGTISAIGALVFWIKSK</sequence>
<dbReference type="InterPro" id="IPR011009">
    <property type="entry name" value="Kinase-like_dom_sf"/>
</dbReference>
<feature type="transmembrane region" description="Helical" evidence="13">
    <location>
        <begin position="499"/>
        <end position="527"/>
    </location>
</feature>
<name>A0AAU6PGP2_9GAMM</name>
<dbReference type="InterPro" id="IPR004147">
    <property type="entry name" value="ABC1_dom"/>
</dbReference>
<dbReference type="PANTHER" id="PTHR10566">
    <property type="entry name" value="CHAPERONE-ACTIVITY OF BC1 COMPLEX CABC1 -RELATED"/>
    <property type="match status" value="1"/>
</dbReference>
<feature type="domain" description="ABC1 atypical kinase-like" evidence="14">
    <location>
        <begin position="90"/>
        <end position="333"/>
    </location>
</feature>
<evidence type="ECO:0000256" key="8">
    <source>
        <dbReference type="ARBA" id="ARBA00022741"/>
    </source>
</evidence>
<keyword evidence="4" id="KW-0997">Cell inner membrane</keyword>
<dbReference type="SUPFAM" id="SSF56112">
    <property type="entry name" value="Protein kinase-like (PK-like)"/>
    <property type="match status" value="1"/>
</dbReference>
<keyword evidence="10" id="KW-0067">ATP-binding</keyword>
<dbReference type="NCBIfam" id="TIGR01982">
    <property type="entry name" value="UbiB"/>
    <property type="match status" value="1"/>
</dbReference>
<proteinExistence type="inferred from homology"/>
<comment type="similarity">
    <text evidence="2">Belongs to the protein kinase superfamily. ADCK protein kinase family.</text>
</comment>
<evidence type="ECO:0000256" key="2">
    <source>
        <dbReference type="ARBA" id="ARBA00009670"/>
    </source>
</evidence>
<reference evidence="15" key="1">
    <citation type="submission" date="2023-10" db="EMBL/GenBank/DDBJ databases">
        <title>The first scallop-associated chemosynthetic bacterial symbiont.</title>
        <authorList>
            <person name="Lin Y.-T."/>
            <person name="Sun J."/>
            <person name="Ip J.C.-H."/>
            <person name="He X."/>
            <person name="Gao Z.-M."/>
            <person name="Perez M."/>
            <person name="Xu T."/>
            <person name="Qian P.-Y."/>
            <person name="Qiu J.-W."/>
        </authorList>
    </citation>
    <scope>NUCLEOTIDE SEQUENCE</scope>
    <source>
        <strain evidence="15">Gill1</strain>
    </source>
</reference>
<organism evidence="15">
    <name type="scientific">Catillopecten margaritatus gill symbiont</name>
    <dbReference type="NCBI Taxonomy" id="3083288"/>
    <lineage>
        <taxon>Bacteria</taxon>
        <taxon>Pseudomonadati</taxon>
        <taxon>Pseudomonadota</taxon>
        <taxon>Gammaproteobacteria</taxon>
        <taxon>sulfur-oxidizing symbionts</taxon>
    </lineage>
</organism>
<accession>A0AAU6PGP2</accession>
<dbReference type="InterPro" id="IPR010232">
    <property type="entry name" value="UbiB"/>
</dbReference>
<keyword evidence="12 13" id="KW-0472">Membrane</keyword>
<dbReference type="EMBL" id="CP138327">
    <property type="protein sequence ID" value="WXU00189.1"/>
    <property type="molecule type" value="Genomic_DNA"/>
</dbReference>
<keyword evidence="6" id="KW-0831">Ubiquinone biosynthesis</keyword>
<evidence type="ECO:0000256" key="5">
    <source>
        <dbReference type="ARBA" id="ARBA00022679"/>
    </source>
</evidence>
<keyword evidence="3" id="KW-1003">Cell membrane</keyword>
<evidence type="ECO:0000259" key="14">
    <source>
        <dbReference type="Pfam" id="PF03109"/>
    </source>
</evidence>
<evidence type="ECO:0000256" key="11">
    <source>
        <dbReference type="ARBA" id="ARBA00022989"/>
    </source>
</evidence>